<reference evidence="7 9" key="2">
    <citation type="journal article" date="2013" name="Nature">
        <title>Insights into bilaterian evolution from three spiralian genomes.</title>
        <authorList>
            <person name="Simakov O."/>
            <person name="Marletaz F."/>
            <person name="Cho S.J."/>
            <person name="Edsinger-Gonzales E."/>
            <person name="Havlak P."/>
            <person name="Hellsten U."/>
            <person name="Kuo D.H."/>
            <person name="Larsson T."/>
            <person name="Lv J."/>
            <person name="Arendt D."/>
            <person name="Savage R."/>
            <person name="Osoegawa K."/>
            <person name="de Jong P."/>
            <person name="Grimwood J."/>
            <person name="Chapman J.A."/>
            <person name="Shapiro H."/>
            <person name="Aerts A."/>
            <person name="Otillar R.P."/>
            <person name="Terry A.Y."/>
            <person name="Boore J.L."/>
            <person name="Grigoriev I.V."/>
            <person name="Lindberg D.R."/>
            <person name="Seaver E.C."/>
            <person name="Weisblat D.A."/>
            <person name="Putnam N.H."/>
            <person name="Rokhsar D.S."/>
        </authorList>
    </citation>
    <scope>NUCLEOTIDE SEQUENCE</scope>
</reference>
<dbReference type="InParanoid" id="T1FNP4"/>
<evidence type="ECO:0000256" key="2">
    <source>
        <dbReference type="ARBA" id="ARBA00007844"/>
    </source>
</evidence>
<dbReference type="InterPro" id="IPR023093">
    <property type="entry name" value="ScpA-like_C"/>
</dbReference>
<feature type="domain" description="Condensin II complex subunit H2 N-terminal" evidence="5">
    <location>
        <begin position="13"/>
        <end position="126"/>
    </location>
</feature>
<dbReference type="InterPro" id="IPR031737">
    <property type="entry name" value="CNDH2_C"/>
</dbReference>
<evidence type="ECO:0000259" key="5">
    <source>
        <dbReference type="Pfam" id="PF06278"/>
    </source>
</evidence>
<dbReference type="OrthoDB" id="10038475at2759"/>
<evidence type="ECO:0000313" key="7">
    <source>
        <dbReference type="EMBL" id="ESN93233.1"/>
    </source>
</evidence>
<evidence type="ECO:0008006" key="10">
    <source>
        <dbReference type="Google" id="ProtNLM"/>
    </source>
</evidence>
<dbReference type="InterPro" id="IPR009378">
    <property type="entry name" value="H2_N"/>
</dbReference>
<dbReference type="EMBL" id="AMQM01007492">
    <property type="status" value="NOT_ANNOTATED_CDS"/>
    <property type="molecule type" value="Genomic_DNA"/>
</dbReference>
<dbReference type="GeneID" id="20210441"/>
<dbReference type="Gene3D" id="1.10.10.580">
    <property type="entry name" value="Structural maintenance of chromosome 1. Chain E"/>
    <property type="match status" value="1"/>
</dbReference>
<feature type="region of interest" description="Disordered" evidence="4">
    <location>
        <begin position="205"/>
        <end position="225"/>
    </location>
</feature>
<accession>T1FNP4</accession>
<organism evidence="8 9">
    <name type="scientific">Helobdella robusta</name>
    <name type="common">Californian leech</name>
    <dbReference type="NCBI Taxonomy" id="6412"/>
    <lineage>
        <taxon>Eukaryota</taxon>
        <taxon>Metazoa</taxon>
        <taxon>Spiralia</taxon>
        <taxon>Lophotrochozoa</taxon>
        <taxon>Annelida</taxon>
        <taxon>Clitellata</taxon>
        <taxon>Hirudinea</taxon>
        <taxon>Rhynchobdellida</taxon>
        <taxon>Glossiphoniidae</taxon>
        <taxon>Helobdella</taxon>
    </lineage>
</organism>
<feature type="domain" description="Condensin-2 complex subunit H2 C-terminal" evidence="6">
    <location>
        <begin position="431"/>
        <end position="555"/>
    </location>
</feature>
<evidence type="ECO:0000313" key="9">
    <source>
        <dbReference type="Proteomes" id="UP000015101"/>
    </source>
</evidence>
<dbReference type="Proteomes" id="UP000015101">
    <property type="component" value="Unassembled WGS sequence"/>
</dbReference>
<evidence type="ECO:0000256" key="1">
    <source>
        <dbReference type="ARBA" id="ARBA00004123"/>
    </source>
</evidence>
<reference evidence="8" key="3">
    <citation type="submission" date="2015-06" db="UniProtKB">
        <authorList>
            <consortium name="EnsemblMetazoa"/>
        </authorList>
    </citation>
    <scope>IDENTIFICATION</scope>
</reference>
<keyword evidence="3" id="KW-0539">Nucleus</keyword>
<feature type="compositionally biased region" description="Basic and acidic residues" evidence="4">
    <location>
        <begin position="209"/>
        <end position="225"/>
    </location>
</feature>
<sequence length="569" mass="64204">MMDDFVNTNLESKYGFLLQPVKDLSKNFNIDLNLHLEEYLLELESGILSQRKGFDGVDFIEAALIIKGSASIYAKKVDYLYQLTQLAINTLNGIVSNKKKSDEKPNSAGQSSVGLEETKFLALDDMETSKNTSCKEENFEATFSATLPISFQKLKPHDEGIKQSSEAISKEYEFLMRTCQLVDGLLIINYSEMNELIQSAADKNSGAQLKDHNEHPSDGEAHHFDGLLNEDADADESSMNASFNHDGDDNKVDNTVKPGIPSNEVCQTDEYQSNKLYPSQHKPTKLQKRPMKGSLRGLQMLDAYTVDKENTCPLKIGRPYRDVQTEETLKEVPPRKALQSLLSFQQKEVSNSSVRTFKSHWMDAACINFVKECQPESSNKSRRYSSTPLEADHDIGESDDDVDGCGEVEGCHDAHLDDDRKPQMNDVFESSYESAIKKHLDQFILNAECYAKTTELSRKVMEWEDKILPCLLEQEQQKPFNVHEYEAEIINKLSSLSSSNGPVDFSKVVANENSEEICRYFMSALHLVNHGNLELEQQSGEMNVNVRLLNQNRYQMSLGVVARTDDSFS</sequence>
<dbReference type="GO" id="GO:0000796">
    <property type="term" value="C:condensin complex"/>
    <property type="evidence" value="ECO:0000318"/>
    <property type="project" value="GO_Central"/>
</dbReference>
<feature type="region of interest" description="Disordered" evidence="4">
    <location>
        <begin position="377"/>
        <end position="399"/>
    </location>
</feature>
<dbReference type="KEGG" id="hro:HELRODRAFT_186121"/>
<evidence type="ECO:0000259" key="6">
    <source>
        <dbReference type="Pfam" id="PF16858"/>
    </source>
</evidence>
<dbReference type="STRING" id="6412.T1FNP4"/>
<dbReference type="PANTHER" id="PTHR14324">
    <property type="entry name" value="CONDENSIN-2 COMPLEX SUBUNIT H2"/>
    <property type="match status" value="1"/>
</dbReference>
<dbReference type="RefSeq" id="XP_009028686.1">
    <property type="nucleotide sequence ID" value="XM_009030438.1"/>
</dbReference>
<dbReference type="eggNOG" id="KOG2359">
    <property type="taxonomic scope" value="Eukaryota"/>
</dbReference>
<evidence type="ECO:0000256" key="3">
    <source>
        <dbReference type="ARBA" id="ARBA00023242"/>
    </source>
</evidence>
<comment type="subcellular location">
    <subcellularLocation>
        <location evidence="1">Nucleus</location>
    </subcellularLocation>
</comment>
<gene>
    <name evidence="8" type="primary">20210441</name>
    <name evidence="7" type="ORF">HELRODRAFT_186121</name>
</gene>
<dbReference type="CTD" id="20210441"/>
<keyword evidence="9" id="KW-1185">Reference proteome</keyword>
<dbReference type="HOGENOM" id="CLU_010569_0_0_1"/>
<dbReference type="Pfam" id="PF16858">
    <property type="entry name" value="CNDH2_C"/>
    <property type="match status" value="1"/>
</dbReference>
<dbReference type="GO" id="GO:0010032">
    <property type="term" value="P:meiotic chromosome condensation"/>
    <property type="evidence" value="ECO:0000318"/>
    <property type="project" value="GO_Central"/>
</dbReference>
<comment type="similarity">
    <text evidence="2">Belongs to the CND2 H2 (condensin-2 subunit 2) family.</text>
</comment>
<dbReference type="EMBL" id="KB097628">
    <property type="protein sequence ID" value="ESN93233.1"/>
    <property type="molecule type" value="Genomic_DNA"/>
</dbReference>
<dbReference type="InterPro" id="IPR031739">
    <property type="entry name" value="Ncaph2"/>
</dbReference>
<protein>
    <recommendedName>
        <fullName evidence="10">Condensin-2 complex subunit H2</fullName>
    </recommendedName>
</protein>
<evidence type="ECO:0000313" key="8">
    <source>
        <dbReference type="EnsemblMetazoa" id="HelroP186121"/>
    </source>
</evidence>
<dbReference type="GO" id="GO:0005634">
    <property type="term" value="C:nucleus"/>
    <property type="evidence" value="ECO:0000318"/>
    <property type="project" value="GO_Central"/>
</dbReference>
<dbReference type="GO" id="GO:0051306">
    <property type="term" value="P:mitotic sister chromatid separation"/>
    <property type="evidence" value="ECO:0000318"/>
    <property type="project" value="GO_Central"/>
</dbReference>
<dbReference type="AlphaFoldDB" id="T1FNP4"/>
<dbReference type="GO" id="GO:0003682">
    <property type="term" value="F:chromatin binding"/>
    <property type="evidence" value="ECO:0000318"/>
    <property type="project" value="GO_Central"/>
</dbReference>
<dbReference type="OMA" id="NPYEPGN"/>
<dbReference type="PANTHER" id="PTHR14324:SF3">
    <property type="entry name" value="CONDENSIN-2 COMPLEX SUBUNIT H2"/>
    <property type="match status" value="1"/>
</dbReference>
<dbReference type="Pfam" id="PF06278">
    <property type="entry name" value="CNDH2_N"/>
    <property type="match status" value="1"/>
</dbReference>
<feature type="region of interest" description="Disordered" evidence="4">
    <location>
        <begin position="237"/>
        <end position="265"/>
    </location>
</feature>
<evidence type="ECO:0000256" key="4">
    <source>
        <dbReference type="SAM" id="MobiDB-lite"/>
    </source>
</evidence>
<reference evidence="9" key="1">
    <citation type="submission" date="2012-12" db="EMBL/GenBank/DDBJ databases">
        <authorList>
            <person name="Hellsten U."/>
            <person name="Grimwood J."/>
            <person name="Chapman J.A."/>
            <person name="Shapiro H."/>
            <person name="Aerts A."/>
            <person name="Otillar R.P."/>
            <person name="Terry A.Y."/>
            <person name="Boore J.L."/>
            <person name="Simakov O."/>
            <person name="Marletaz F."/>
            <person name="Cho S.-J."/>
            <person name="Edsinger-Gonzales E."/>
            <person name="Havlak P."/>
            <person name="Kuo D.-H."/>
            <person name="Larsson T."/>
            <person name="Lv J."/>
            <person name="Arendt D."/>
            <person name="Savage R."/>
            <person name="Osoegawa K."/>
            <person name="de Jong P."/>
            <person name="Lindberg D.R."/>
            <person name="Seaver E.C."/>
            <person name="Weisblat D.A."/>
            <person name="Putnam N.H."/>
            <person name="Grigoriev I.V."/>
            <person name="Rokhsar D.S."/>
        </authorList>
    </citation>
    <scope>NUCLEOTIDE SEQUENCE</scope>
</reference>
<proteinExistence type="inferred from homology"/>
<dbReference type="EnsemblMetazoa" id="HelroT186121">
    <property type="protein sequence ID" value="HelroP186121"/>
    <property type="gene ID" value="HelroG186121"/>
</dbReference>
<name>T1FNP4_HELRO</name>
<dbReference type="EMBL" id="AMQM01007491">
    <property type="status" value="NOT_ANNOTATED_CDS"/>
    <property type="molecule type" value="Genomic_DNA"/>
</dbReference>
<feature type="compositionally biased region" description="Basic and acidic residues" evidence="4">
    <location>
        <begin position="245"/>
        <end position="254"/>
    </location>
</feature>